<keyword evidence="2" id="KW-1185">Reference proteome</keyword>
<protein>
    <recommendedName>
        <fullName evidence="3">AraC family transcriptional regulator</fullName>
    </recommendedName>
</protein>
<organism evidence="1 2">
    <name type="scientific">Pedobacter boryungensis</name>
    <dbReference type="NCBI Taxonomy" id="869962"/>
    <lineage>
        <taxon>Bacteria</taxon>
        <taxon>Pseudomonadati</taxon>
        <taxon>Bacteroidota</taxon>
        <taxon>Sphingobacteriia</taxon>
        <taxon>Sphingobacteriales</taxon>
        <taxon>Sphingobacteriaceae</taxon>
        <taxon>Pedobacter</taxon>
    </lineage>
</organism>
<dbReference type="Proteomes" id="UP000762110">
    <property type="component" value="Unassembled WGS sequence"/>
</dbReference>
<comment type="caution">
    <text evidence="1">The sequence shown here is derived from an EMBL/GenBank/DDBJ whole genome shotgun (WGS) entry which is preliminary data.</text>
</comment>
<reference evidence="1 2" key="1">
    <citation type="submission" date="2020-05" db="EMBL/GenBank/DDBJ databases">
        <title>Description of Pedobacter foliorum sp. nov.</title>
        <authorList>
            <person name="Qi S."/>
            <person name="Carlier A."/>
            <person name="Cnockaert M."/>
            <person name="Vandamme P."/>
        </authorList>
    </citation>
    <scope>NUCLEOTIDE SEQUENCE [LARGE SCALE GENOMIC DNA]</scope>
    <source>
        <strain evidence="1 2">LMG 31300</strain>
    </source>
</reference>
<dbReference type="EMBL" id="JABMKV010000004">
    <property type="protein sequence ID" value="NQX33005.1"/>
    <property type="molecule type" value="Genomic_DNA"/>
</dbReference>
<proteinExistence type="predicted"/>
<sequence length="69" mass="8007">MQNEIFVHAKNIRQLKNCCETTSYRILSTIKQTYGITGTKKVTVDHVCHFFGITVAQYRESQKIAKKEE</sequence>
<evidence type="ECO:0008006" key="3">
    <source>
        <dbReference type="Google" id="ProtNLM"/>
    </source>
</evidence>
<gene>
    <name evidence="1" type="ORF">HQN85_14805</name>
</gene>
<evidence type="ECO:0000313" key="2">
    <source>
        <dbReference type="Proteomes" id="UP000762110"/>
    </source>
</evidence>
<name>A0ABX2DG15_9SPHI</name>
<accession>A0ABX2DG15</accession>
<evidence type="ECO:0000313" key="1">
    <source>
        <dbReference type="EMBL" id="NQX33005.1"/>
    </source>
</evidence>